<name>A1T8T7_MYCVP</name>
<dbReference type="STRING" id="350058.Mvan_2780"/>
<dbReference type="RefSeq" id="WP_011779995.1">
    <property type="nucleotide sequence ID" value="NC_008726.1"/>
</dbReference>
<dbReference type="KEGG" id="mva:Mvan_2780"/>
<protein>
    <submittedName>
        <fullName evidence="1">Uncharacterized protein</fullName>
    </submittedName>
</protein>
<sequence length="166" mass="18452">MSAVVDAVVITAAGVLLTVTVLHNAGRNGAVVNALHAVGLVPQWTFFAPVPGTQNLYLLYRDVYPDGEVSAWRVVDQMDTYRSPWTCLWNPSRRLRKALHDVVTRLPYDQAEHTELFKLSTPYLLILNHIAGIPRLDGAVATGFMIMGSRPNEPARMAFCSELHRL</sequence>
<organism evidence="1 2">
    <name type="scientific">Mycolicibacterium vanbaalenii (strain DSM 7251 / JCM 13017 / BCRC 16820 / KCTC 9966 / NRRL B-24157 / PYR-1)</name>
    <name type="common">Mycobacterium vanbaalenii</name>
    <dbReference type="NCBI Taxonomy" id="350058"/>
    <lineage>
        <taxon>Bacteria</taxon>
        <taxon>Bacillati</taxon>
        <taxon>Actinomycetota</taxon>
        <taxon>Actinomycetes</taxon>
        <taxon>Mycobacteriales</taxon>
        <taxon>Mycobacteriaceae</taxon>
        <taxon>Mycolicibacterium</taxon>
    </lineage>
</organism>
<reference evidence="1" key="1">
    <citation type="submission" date="2006-12" db="EMBL/GenBank/DDBJ databases">
        <title>Complete sequence of Mycobacterium vanbaalenii PYR-1.</title>
        <authorList>
            <consortium name="US DOE Joint Genome Institute"/>
            <person name="Copeland A."/>
            <person name="Lucas S."/>
            <person name="Lapidus A."/>
            <person name="Barry K."/>
            <person name="Detter J.C."/>
            <person name="Glavina del Rio T."/>
            <person name="Hammon N."/>
            <person name="Israni S."/>
            <person name="Dalin E."/>
            <person name="Tice H."/>
            <person name="Pitluck S."/>
            <person name="Singan V."/>
            <person name="Schmutz J."/>
            <person name="Larimer F."/>
            <person name="Land M."/>
            <person name="Hauser L."/>
            <person name="Kyrpides N."/>
            <person name="Anderson I.J."/>
            <person name="Miller C."/>
            <person name="Richardson P."/>
        </authorList>
    </citation>
    <scope>NUCLEOTIDE SEQUENCE [LARGE SCALE GENOMIC DNA]</scope>
    <source>
        <strain evidence="1">PYR-1</strain>
    </source>
</reference>
<keyword evidence="2" id="KW-1185">Reference proteome</keyword>
<gene>
    <name evidence="1" type="ordered locus">Mvan_2780</name>
</gene>
<dbReference type="AlphaFoldDB" id="A1T8T7"/>
<evidence type="ECO:0000313" key="2">
    <source>
        <dbReference type="Proteomes" id="UP000009159"/>
    </source>
</evidence>
<proteinExistence type="predicted"/>
<dbReference type="EMBL" id="CP000511">
    <property type="protein sequence ID" value="ABM13587.1"/>
    <property type="molecule type" value="Genomic_DNA"/>
</dbReference>
<evidence type="ECO:0000313" key="1">
    <source>
        <dbReference type="EMBL" id="ABM13587.1"/>
    </source>
</evidence>
<accession>A1T8T7</accession>
<dbReference type="eggNOG" id="ENOG50330CK">
    <property type="taxonomic scope" value="Bacteria"/>
</dbReference>
<dbReference type="Proteomes" id="UP000009159">
    <property type="component" value="Chromosome"/>
</dbReference>
<dbReference type="HOGENOM" id="CLU_117640_0_0_11"/>